<dbReference type="Gene3D" id="6.10.250.3370">
    <property type="match status" value="1"/>
</dbReference>
<dbReference type="InterPro" id="IPR007310">
    <property type="entry name" value="Aerobactin_biosyn_IucA/IucC_N"/>
</dbReference>
<dbReference type="AlphaFoldDB" id="A0A640VS90"/>
<dbReference type="Gene3D" id="1.10.510.40">
    <property type="match status" value="1"/>
</dbReference>
<keyword evidence="5" id="KW-1185">Reference proteome</keyword>
<dbReference type="Proteomes" id="UP000436522">
    <property type="component" value="Unassembled WGS sequence"/>
</dbReference>
<organism evidence="4 5">
    <name type="scientific">Roseobacter cerasinus</name>
    <dbReference type="NCBI Taxonomy" id="2602289"/>
    <lineage>
        <taxon>Bacteria</taxon>
        <taxon>Pseudomonadati</taxon>
        <taxon>Pseudomonadota</taxon>
        <taxon>Alphaproteobacteria</taxon>
        <taxon>Rhodobacterales</taxon>
        <taxon>Roseobacteraceae</taxon>
        <taxon>Roseobacter</taxon>
    </lineage>
</organism>
<dbReference type="GO" id="GO:0016881">
    <property type="term" value="F:acid-amino acid ligase activity"/>
    <property type="evidence" value="ECO:0007669"/>
    <property type="project" value="UniProtKB-ARBA"/>
</dbReference>
<dbReference type="InterPro" id="IPR037455">
    <property type="entry name" value="LucA/IucC-like"/>
</dbReference>
<dbReference type="Pfam" id="PF04183">
    <property type="entry name" value="IucA_IucC"/>
    <property type="match status" value="1"/>
</dbReference>
<accession>A0A640VS90</accession>
<comment type="caution">
    <text evidence="4">The sequence shown here is derived from an EMBL/GenBank/DDBJ whole genome shotgun (WGS) entry which is preliminary data.</text>
</comment>
<dbReference type="PANTHER" id="PTHR34384:SF6">
    <property type="entry name" value="STAPHYLOFERRIN B SYNTHASE"/>
    <property type="match status" value="1"/>
</dbReference>
<evidence type="ECO:0000313" key="4">
    <source>
        <dbReference type="EMBL" id="GFE51073.1"/>
    </source>
</evidence>
<comment type="pathway">
    <text evidence="1">Siderophore biosynthesis.</text>
</comment>
<dbReference type="Pfam" id="PF06276">
    <property type="entry name" value="FhuF"/>
    <property type="match status" value="1"/>
</dbReference>
<evidence type="ECO:0000256" key="1">
    <source>
        <dbReference type="ARBA" id="ARBA00004924"/>
    </source>
</evidence>
<dbReference type="OrthoDB" id="495728at2"/>
<feature type="domain" description="Aerobactin siderophore biosynthesis IucA/IucC-like C-terminal" evidence="3">
    <location>
        <begin position="382"/>
        <end position="559"/>
    </location>
</feature>
<gene>
    <name evidence="4" type="ORF">So717_28260</name>
</gene>
<dbReference type="EMBL" id="BLIV01000005">
    <property type="protein sequence ID" value="GFE51073.1"/>
    <property type="molecule type" value="Genomic_DNA"/>
</dbReference>
<evidence type="ECO:0000313" key="5">
    <source>
        <dbReference type="Proteomes" id="UP000436522"/>
    </source>
</evidence>
<evidence type="ECO:0000259" key="3">
    <source>
        <dbReference type="Pfam" id="PF06276"/>
    </source>
</evidence>
<name>A0A640VS90_9RHOB</name>
<feature type="domain" description="Aerobactin siderophore biosynthesis IucA/IucC N-terminal" evidence="2">
    <location>
        <begin position="130"/>
        <end position="362"/>
    </location>
</feature>
<reference evidence="4 5" key="1">
    <citation type="submission" date="2019-12" db="EMBL/GenBank/DDBJ databases">
        <title>Roseobacter cerasinus sp. nov., isolated from seawater around aquaculture.</title>
        <authorList>
            <person name="Muramatsu S."/>
            <person name="Takabe Y."/>
            <person name="Mori K."/>
            <person name="Takaichi S."/>
            <person name="Hanada S."/>
        </authorList>
    </citation>
    <scope>NUCLEOTIDE SEQUENCE [LARGE SCALE GENOMIC DNA]</scope>
    <source>
        <strain evidence="4 5">AI77</strain>
    </source>
</reference>
<protein>
    <submittedName>
        <fullName evidence="4">Siderophore biosynthesis protein</fullName>
    </submittedName>
</protein>
<sequence length="574" mass="64486">MLERQAIAPDGAAHRRVLRQFCEALLFEAYPALHIEHDGGGNFHWRLGKRRFQARGYRGAFGRIRLEDDPIMTSGPRADRPANCEDLLQALHLDREAEGSLRMDLTRTAHLTDLTRATANPQRQRAQLPFAQMEAALHEGHPYHPCFKARSGFSDADHMAYGPEAGGRFQLHWLSLDPALVAQTLPGADTFWARELGTPRWQALRQMVQSPRQLLPVHPWQLGQLRAQPLYQAWQAAGRVQELGAWGDRYVASQSVRTLMNADAPTRAHVKTAMAMRNTSALRILEPHSVCVAPAISNWLAAVCDSDPLFGTELRLKLLKEYAGVIAGRDTPLAGHLAAIWRESPEGIGIASDAVLPFNALCVIEEDGHPLIDPWIRSLGLERWLDQLLRVSVLPVWHLMIAHGIGLEAHGQNLLLEHDGGWPTGLVARDFHESLEYVPELLSHPDLLPDLSAIDPVYANAPPDRFHRMSTAEALRELVVDTLFIYNLADLSALLHGHYGLPEAEFWRRVRRLLDTHANRHGLQARQRLFDPFAPRILTESLITQKLLPRRNLCRHRVANALHHAKGDTDVHPE</sequence>
<evidence type="ECO:0000259" key="2">
    <source>
        <dbReference type="Pfam" id="PF04183"/>
    </source>
</evidence>
<dbReference type="GO" id="GO:0019290">
    <property type="term" value="P:siderophore biosynthetic process"/>
    <property type="evidence" value="ECO:0007669"/>
    <property type="project" value="InterPro"/>
</dbReference>
<dbReference type="PANTHER" id="PTHR34384">
    <property type="entry name" value="L-2,3-DIAMINOPROPANOATE--CITRATE LIGASE"/>
    <property type="match status" value="1"/>
</dbReference>
<proteinExistence type="predicted"/>
<dbReference type="InterPro" id="IPR022770">
    <property type="entry name" value="IucA/IucC-like_C"/>
</dbReference>